<accession>A0A7Y9F1V7</accession>
<comment type="similarity">
    <text evidence="1">Belongs to the universal stress protein A family.</text>
</comment>
<feature type="domain" description="UspA" evidence="2">
    <location>
        <begin position="30"/>
        <end position="167"/>
    </location>
</feature>
<dbReference type="CDD" id="cd00293">
    <property type="entry name" value="USP-like"/>
    <property type="match status" value="1"/>
</dbReference>
<keyword evidence="4" id="KW-1185">Reference proteome</keyword>
<name>A0A7Y9F1V7_9ACTN</name>
<protein>
    <submittedName>
        <fullName evidence="3">Nucleotide-binding universal stress UspA family protein</fullName>
    </submittedName>
</protein>
<dbReference type="PRINTS" id="PR01438">
    <property type="entry name" value="UNVRSLSTRESS"/>
</dbReference>
<dbReference type="RefSeq" id="WP_179615530.1">
    <property type="nucleotide sequence ID" value="NZ_CP059163.1"/>
</dbReference>
<evidence type="ECO:0000313" key="3">
    <source>
        <dbReference type="EMBL" id="NYD57826.1"/>
    </source>
</evidence>
<organism evidence="3 4">
    <name type="scientific">Nocardioides marinisabuli</name>
    <dbReference type="NCBI Taxonomy" id="419476"/>
    <lineage>
        <taxon>Bacteria</taxon>
        <taxon>Bacillati</taxon>
        <taxon>Actinomycetota</taxon>
        <taxon>Actinomycetes</taxon>
        <taxon>Propionibacteriales</taxon>
        <taxon>Nocardioidaceae</taxon>
        <taxon>Nocardioides</taxon>
    </lineage>
</organism>
<comment type="caution">
    <text evidence="3">The sequence shown here is derived from an EMBL/GenBank/DDBJ whole genome shotgun (WGS) entry which is preliminary data.</text>
</comment>
<evidence type="ECO:0000259" key="2">
    <source>
        <dbReference type="Pfam" id="PF00582"/>
    </source>
</evidence>
<reference evidence="3 4" key="1">
    <citation type="submission" date="2020-07" db="EMBL/GenBank/DDBJ databases">
        <title>Sequencing the genomes of 1000 actinobacteria strains.</title>
        <authorList>
            <person name="Klenk H.-P."/>
        </authorList>
    </citation>
    <scope>NUCLEOTIDE SEQUENCE [LARGE SCALE GENOMIC DNA]</scope>
    <source>
        <strain evidence="3 4">DSM 18965</strain>
    </source>
</reference>
<dbReference type="Pfam" id="PF00582">
    <property type="entry name" value="Usp"/>
    <property type="match status" value="2"/>
</dbReference>
<sequence>MDTTPENLENAQTQPTGHKIADHVSSTGAVVVAVDGSEHAEEALAWAARQAHLHHRPLAIVSVWEPVPSMWLDTAGIDHAVLYAELSSAGADRVNAARDKALSLHPDLTVETAVGRGDVRGELLRLSKHASLLVLGSRGRGPLRSLLLGSVSAAVARHAHCPVVVVRPGGTGGGGILVGIDGTQRSMGAVAAAYDQAAATGEKVTVLHCFWDARVAYAGAMVVDETDDAADVRSLVAETTAGLAEKHPDVEVETRIVRGLADQVLVAEAQGRDLVVLGYHRQHGLGELLFPSVVTSVLEHAHGAVMVVPSPE</sequence>
<dbReference type="PANTHER" id="PTHR46268:SF6">
    <property type="entry name" value="UNIVERSAL STRESS PROTEIN UP12"/>
    <property type="match status" value="1"/>
</dbReference>
<evidence type="ECO:0000256" key="1">
    <source>
        <dbReference type="ARBA" id="ARBA00008791"/>
    </source>
</evidence>
<evidence type="ECO:0000313" key="4">
    <source>
        <dbReference type="Proteomes" id="UP000516957"/>
    </source>
</evidence>
<gene>
    <name evidence="3" type="ORF">BKA08_002064</name>
</gene>
<dbReference type="InterPro" id="IPR014729">
    <property type="entry name" value="Rossmann-like_a/b/a_fold"/>
</dbReference>
<dbReference type="AlphaFoldDB" id="A0A7Y9F1V7"/>
<dbReference type="InterPro" id="IPR006016">
    <property type="entry name" value="UspA"/>
</dbReference>
<dbReference type="InterPro" id="IPR006015">
    <property type="entry name" value="Universal_stress_UspA"/>
</dbReference>
<dbReference type="EMBL" id="JACCBE010000001">
    <property type="protein sequence ID" value="NYD57826.1"/>
    <property type="molecule type" value="Genomic_DNA"/>
</dbReference>
<dbReference type="PANTHER" id="PTHR46268">
    <property type="entry name" value="STRESS RESPONSE PROTEIN NHAX"/>
    <property type="match status" value="1"/>
</dbReference>
<dbReference type="Proteomes" id="UP000516957">
    <property type="component" value="Unassembled WGS sequence"/>
</dbReference>
<proteinExistence type="inferred from homology"/>
<dbReference type="SUPFAM" id="SSF52402">
    <property type="entry name" value="Adenine nucleotide alpha hydrolases-like"/>
    <property type="match status" value="2"/>
</dbReference>
<dbReference type="Gene3D" id="3.40.50.620">
    <property type="entry name" value="HUPs"/>
    <property type="match status" value="2"/>
</dbReference>
<feature type="domain" description="UspA" evidence="2">
    <location>
        <begin position="176"/>
        <end position="309"/>
    </location>
</feature>